<dbReference type="RefSeq" id="XP_018262936.1">
    <property type="nucleotide sequence ID" value="XM_018407725.1"/>
</dbReference>
<dbReference type="EMBL" id="CP144534">
    <property type="protein sequence ID" value="WWC62010.1"/>
    <property type="molecule type" value="Genomic_DNA"/>
</dbReference>
<gene>
    <name evidence="3" type="ORF">I303_04425</name>
    <name evidence="4" type="ORF">I303_104597</name>
</gene>
<dbReference type="Pfam" id="PF12146">
    <property type="entry name" value="Hydrolase_4"/>
    <property type="match status" value="1"/>
</dbReference>
<evidence type="ECO:0000256" key="1">
    <source>
        <dbReference type="SAM" id="MobiDB-lite"/>
    </source>
</evidence>
<accession>A0A1A6A4U5</accession>
<dbReference type="AlphaFoldDB" id="A0A1A6A4U5"/>
<sequence length="362" mass="39015">MSDQAILTEEWVLGPEDTPFYTKRWAPKTAEPEAYILFVHGFAEHVSRYDNFFTQLSSPPYNLHITAFDQRGHGKTAHEPLTATSAQVSAWKKEGKVVNLAKNTKRRTGGWAKVFPDIEWFVKRESALAKEKGKKLFLYGFSMGGGEVLAFATRPAAPPSKDTVGLLGGIIAGGPLIRQTKPASGIQVKAGSLAAGLGLGNMLIPTPLDYNQLSHNQESNDRCKADPMCEQSGSLRGVADMLNGGITLDTATTWNAWPTGLPLLIYHGEEDKICSPDAAKRFGENAAANDKTVEIIKGMYHEVHNELSPTPENLAKIIGEWVLKHTDNTPVSAGAQNTSEAGAGTVEEGAQSQSTSVGNSKL</sequence>
<name>A0A1A6A4U5_9TREE</name>
<protein>
    <submittedName>
        <fullName evidence="3">Esterase/lipase</fullName>
    </submittedName>
</protein>
<proteinExistence type="predicted"/>
<feature type="region of interest" description="Disordered" evidence="1">
    <location>
        <begin position="329"/>
        <end position="362"/>
    </location>
</feature>
<feature type="compositionally biased region" description="Polar residues" evidence="1">
    <location>
        <begin position="329"/>
        <end position="340"/>
    </location>
</feature>
<evidence type="ECO:0000313" key="4">
    <source>
        <dbReference type="EMBL" id="WWC62010.1"/>
    </source>
</evidence>
<evidence type="ECO:0000313" key="3">
    <source>
        <dbReference type="EMBL" id="OBR85094.1"/>
    </source>
</evidence>
<dbReference type="KEGG" id="kdj:28968124"/>
<dbReference type="GeneID" id="28968124"/>
<reference evidence="3" key="1">
    <citation type="submission" date="2013-07" db="EMBL/GenBank/DDBJ databases">
        <title>The Genome Sequence of Cryptococcus dejecticola CBS10117.</title>
        <authorList>
            <consortium name="The Broad Institute Genome Sequencing Platform"/>
            <person name="Cuomo C."/>
            <person name="Litvintseva A."/>
            <person name="Chen Y."/>
            <person name="Heitman J."/>
            <person name="Sun S."/>
            <person name="Springer D."/>
            <person name="Dromer F."/>
            <person name="Young S.K."/>
            <person name="Zeng Q."/>
            <person name="Gargeya S."/>
            <person name="Fitzgerald M."/>
            <person name="Abouelleil A."/>
            <person name="Alvarado L."/>
            <person name="Berlin A.M."/>
            <person name="Chapman S.B."/>
            <person name="Dewar J."/>
            <person name="Goldberg J."/>
            <person name="Griggs A."/>
            <person name="Gujja S."/>
            <person name="Hansen M."/>
            <person name="Howarth C."/>
            <person name="Imamovic A."/>
            <person name="Larimer J."/>
            <person name="McCowan C."/>
            <person name="Murphy C."/>
            <person name="Pearson M."/>
            <person name="Priest M."/>
            <person name="Roberts A."/>
            <person name="Saif S."/>
            <person name="Shea T."/>
            <person name="Sykes S."/>
            <person name="Wortman J."/>
            <person name="Nusbaum C."/>
            <person name="Birren B."/>
        </authorList>
    </citation>
    <scope>NUCLEOTIDE SEQUENCE [LARGE SCALE GENOMIC DNA]</scope>
    <source>
        <strain evidence="3">CBS 10117</strain>
    </source>
</reference>
<dbReference type="Proteomes" id="UP000078595">
    <property type="component" value="Chromosome 5"/>
</dbReference>
<reference evidence="4" key="2">
    <citation type="submission" date="2013-07" db="EMBL/GenBank/DDBJ databases">
        <authorList>
            <consortium name="The Broad Institute Genome Sequencing Platform"/>
            <person name="Cuomo C."/>
            <person name="Litvintseva A."/>
            <person name="Chen Y."/>
            <person name="Heitman J."/>
            <person name="Sun S."/>
            <person name="Springer D."/>
            <person name="Dromer F."/>
            <person name="Young S.K."/>
            <person name="Zeng Q."/>
            <person name="Gargeya S."/>
            <person name="Fitzgerald M."/>
            <person name="Abouelleil A."/>
            <person name="Alvarado L."/>
            <person name="Berlin A.M."/>
            <person name="Chapman S.B."/>
            <person name="Dewar J."/>
            <person name="Goldberg J."/>
            <person name="Griggs A."/>
            <person name="Gujja S."/>
            <person name="Hansen M."/>
            <person name="Howarth C."/>
            <person name="Imamovic A."/>
            <person name="Larimer J."/>
            <person name="McCowan C."/>
            <person name="Murphy C."/>
            <person name="Pearson M."/>
            <person name="Priest M."/>
            <person name="Roberts A."/>
            <person name="Saif S."/>
            <person name="Shea T."/>
            <person name="Sykes S."/>
            <person name="Wortman J."/>
            <person name="Nusbaum C."/>
            <person name="Birren B."/>
        </authorList>
    </citation>
    <scope>NUCLEOTIDE SEQUENCE</scope>
    <source>
        <strain evidence="4">CBS 10117</strain>
    </source>
</reference>
<organism evidence="3">
    <name type="scientific">Kwoniella dejecticola CBS 10117</name>
    <dbReference type="NCBI Taxonomy" id="1296121"/>
    <lineage>
        <taxon>Eukaryota</taxon>
        <taxon>Fungi</taxon>
        <taxon>Dikarya</taxon>
        <taxon>Basidiomycota</taxon>
        <taxon>Agaricomycotina</taxon>
        <taxon>Tremellomycetes</taxon>
        <taxon>Tremellales</taxon>
        <taxon>Cryptococcaceae</taxon>
        <taxon>Kwoniella</taxon>
    </lineage>
</organism>
<evidence type="ECO:0000259" key="2">
    <source>
        <dbReference type="Pfam" id="PF12146"/>
    </source>
</evidence>
<dbReference type="Gene3D" id="3.40.50.1820">
    <property type="entry name" value="alpha/beta hydrolase"/>
    <property type="match status" value="1"/>
</dbReference>
<reference evidence="4" key="3">
    <citation type="submission" date="2024-02" db="EMBL/GenBank/DDBJ databases">
        <title>Comparative genomics of Cryptococcus and Kwoniella reveals pathogenesis evolution and contrasting modes of karyotype evolution via chromosome fusion or intercentromeric recombination.</title>
        <authorList>
            <person name="Coelho M.A."/>
            <person name="David-Palma M."/>
            <person name="Shea T."/>
            <person name="Bowers K."/>
            <person name="McGinley-Smith S."/>
            <person name="Mohammad A.W."/>
            <person name="Gnirke A."/>
            <person name="Yurkov A.M."/>
            <person name="Nowrousian M."/>
            <person name="Sun S."/>
            <person name="Cuomo C.A."/>
            <person name="Heitman J."/>
        </authorList>
    </citation>
    <scope>NUCLEOTIDE SEQUENCE</scope>
    <source>
        <strain evidence="4">CBS 10117</strain>
    </source>
</reference>
<dbReference type="VEuPathDB" id="FungiDB:I303_04425"/>
<dbReference type="OrthoDB" id="10249433at2759"/>
<dbReference type="InterPro" id="IPR051044">
    <property type="entry name" value="MAG_DAG_Lipase"/>
</dbReference>
<evidence type="ECO:0000313" key="5">
    <source>
        <dbReference type="Proteomes" id="UP000078595"/>
    </source>
</evidence>
<dbReference type="InterPro" id="IPR029058">
    <property type="entry name" value="AB_hydrolase_fold"/>
</dbReference>
<dbReference type="SUPFAM" id="SSF53474">
    <property type="entry name" value="alpha/beta-Hydrolases"/>
    <property type="match status" value="1"/>
</dbReference>
<dbReference type="EMBL" id="KI894031">
    <property type="protein sequence ID" value="OBR85094.1"/>
    <property type="molecule type" value="Genomic_DNA"/>
</dbReference>
<dbReference type="InterPro" id="IPR022742">
    <property type="entry name" value="Hydrolase_4"/>
</dbReference>
<dbReference type="STRING" id="1296121.A0A1A6A4U5"/>
<feature type="compositionally biased region" description="Polar residues" evidence="1">
    <location>
        <begin position="350"/>
        <end position="362"/>
    </location>
</feature>
<dbReference type="PANTHER" id="PTHR11614">
    <property type="entry name" value="PHOSPHOLIPASE-RELATED"/>
    <property type="match status" value="1"/>
</dbReference>
<feature type="domain" description="Serine aminopeptidase S33" evidence="2">
    <location>
        <begin position="31"/>
        <end position="307"/>
    </location>
</feature>
<keyword evidence="5" id="KW-1185">Reference proteome</keyword>